<sequence>MPTFPDWQRLASMLEERQGDEVGANDIFGHYDYLNQKLLQRSKRKSALDPYFAAHHEFEKLYKSPSPSLSSDSDSLEPHKDPIRPSMRSGTESRGSTIGAPLDKALGKVRKHSGESSGIVSRTGFYHNTATRRSGNGRSRRRTKVKTRTTSQKSICLAVEDSLLQGRKAEQKTQGTTNRARAEAVSPPPPSTVVE</sequence>
<gene>
    <name evidence="1" type="ORF">LTS18_008172</name>
</gene>
<keyword evidence="2" id="KW-1185">Reference proteome</keyword>
<protein>
    <submittedName>
        <fullName evidence="1">Uncharacterized protein</fullName>
    </submittedName>
</protein>
<organism evidence="1 2">
    <name type="scientific">Coniosporium uncinatum</name>
    <dbReference type="NCBI Taxonomy" id="93489"/>
    <lineage>
        <taxon>Eukaryota</taxon>
        <taxon>Fungi</taxon>
        <taxon>Dikarya</taxon>
        <taxon>Ascomycota</taxon>
        <taxon>Pezizomycotina</taxon>
        <taxon>Dothideomycetes</taxon>
        <taxon>Dothideomycetes incertae sedis</taxon>
        <taxon>Coniosporium</taxon>
    </lineage>
</organism>
<dbReference type="EMBL" id="JAWDJW010002104">
    <property type="protein sequence ID" value="KAK3078203.1"/>
    <property type="molecule type" value="Genomic_DNA"/>
</dbReference>
<name>A0ACC3DNW6_9PEZI</name>
<dbReference type="Proteomes" id="UP001186974">
    <property type="component" value="Unassembled WGS sequence"/>
</dbReference>
<proteinExistence type="predicted"/>
<evidence type="ECO:0000313" key="2">
    <source>
        <dbReference type="Proteomes" id="UP001186974"/>
    </source>
</evidence>
<comment type="caution">
    <text evidence="1">The sequence shown here is derived from an EMBL/GenBank/DDBJ whole genome shotgun (WGS) entry which is preliminary data.</text>
</comment>
<feature type="non-terminal residue" evidence="1">
    <location>
        <position position="195"/>
    </location>
</feature>
<evidence type="ECO:0000313" key="1">
    <source>
        <dbReference type="EMBL" id="KAK3078203.1"/>
    </source>
</evidence>
<reference evidence="1" key="1">
    <citation type="submission" date="2024-09" db="EMBL/GenBank/DDBJ databases">
        <title>Black Yeasts Isolated from many extreme environments.</title>
        <authorList>
            <person name="Coleine C."/>
            <person name="Stajich J.E."/>
            <person name="Selbmann L."/>
        </authorList>
    </citation>
    <scope>NUCLEOTIDE SEQUENCE</scope>
    <source>
        <strain evidence="1">CCFEE 5737</strain>
    </source>
</reference>
<accession>A0ACC3DNW6</accession>